<dbReference type="EMBL" id="CP101509">
    <property type="protein sequence ID" value="UTV29973.1"/>
    <property type="molecule type" value="Genomic_DNA"/>
</dbReference>
<dbReference type="Pfam" id="PF00300">
    <property type="entry name" value="His_Phos_1"/>
    <property type="match status" value="1"/>
</dbReference>
<reference evidence="1" key="1">
    <citation type="submission" date="2022-07" db="EMBL/GenBank/DDBJ databases">
        <title>Genome sequencing of Photobacterium atrarenae GJH2-4.</title>
        <authorList>
            <person name="Park S.-J."/>
        </authorList>
    </citation>
    <scope>NUCLEOTIDE SEQUENCE</scope>
    <source>
        <strain evidence="1">GJH2-4</strain>
    </source>
</reference>
<evidence type="ECO:0000313" key="1">
    <source>
        <dbReference type="EMBL" id="UTV29973.1"/>
    </source>
</evidence>
<keyword evidence="2" id="KW-1185">Reference proteome</keyword>
<dbReference type="Gene3D" id="3.40.50.1240">
    <property type="entry name" value="Phosphoglycerate mutase-like"/>
    <property type="match status" value="1"/>
</dbReference>
<protein>
    <submittedName>
        <fullName evidence="1">Histidine phosphatase family protein</fullName>
    </submittedName>
</protein>
<dbReference type="PANTHER" id="PTHR48100">
    <property type="entry name" value="BROAD-SPECIFICITY PHOSPHATASE YOR283W-RELATED"/>
    <property type="match status" value="1"/>
</dbReference>
<proteinExistence type="predicted"/>
<dbReference type="SMART" id="SM00855">
    <property type="entry name" value="PGAM"/>
    <property type="match status" value="1"/>
</dbReference>
<name>A0ABY5GM20_9GAMM</name>
<accession>A0ABY5GM20</accession>
<dbReference type="InterPro" id="IPR029033">
    <property type="entry name" value="His_PPase_superfam"/>
</dbReference>
<dbReference type="RefSeq" id="WP_255391311.1">
    <property type="nucleotide sequence ID" value="NZ_CP101509.1"/>
</dbReference>
<evidence type="ECO:0000313" key="2">
    <source>
        <dbReference type="Proteomes" id="UP001057998"/>
    </source>
</evidence>
<dbReference type="InterPro" id="IPR050275">
    <property type="entry name" value="PGM_Phosphatase"/>
</dbReference>
<dbReference type="PANTHER" id="PTHR48100:SF1">
    <property type="entry name" value="HISTIDINE PHOSPHATASE FAMILY PROTEIN-RELATED"/>
    <property type="match status" value="1"/>
</dbReference>
<dbReference type="SUPFAM" id="SSF53254">
    <property type="entry name" value="Phosphoglycerate mutase-like"/>
    <property type="match status" value="1"/>
</dbReference>
<dbReference type="Proteomes" id="UP001057998">
    <property type="component" value="Chromosome 2"/>
</dbReference>
<sequence>MNQTLTTRIDILRHGLPEGDGCLRGHTDFPITAAGLKQMAAAVDGLVDVEQVLSSPLKRCSHFAEQFAERFSLPIEQLEVWKEMDFGHWDGQSRDSLWQSHGEVLSQYWQDPWQSTPHGGETLQAFDARIQGAWQSLLDSHRGKRLLLVTHAGVMKQLLRILLEMPESSLYLQRLDLPYAARYRVTVFHDQHGDSWPQIQWPTQQQYESW</sequence>
<dbReference type="InterPro" id="IPR013078">
    <property type="entry name" value="His_Pase_superF_clade-1"/>
</dbReference>
<gene>
    <name evidence="1" type="ORF">NNL38_23540</name>
</gene>
<dbReference type="CDD" id="cd07067">
    <property type="entry name" value="HP_PGM_like"/>
    <property type="match status" value="1"/>
</dbReference>
<organism evidence="1 2">
    <name type="scientific">Photobacterium atrarenae</name>
    <dbReference type="NCBI Taxonomy" id="865757"/>
    <lineage>
        <taxon>Bacteria</taxon>
        <taxon>Pseudomonadati</taxon>
        <taxon>Pseudomonadota</taxon>
        <taxon>Gammaproteobacteria</taxon>
        <taxon>Vibrionales</taxon>
        <taxon>Vibrionaceae</taxon>
        <taxon>Photobacterium</taxon>
    </lineage>
</organism>